<comment type="caution">
    <text evidence="2">The sequence shown here is derived from an EMBL/GenBank/DDBJ whole genome shotgun (WGS) entry which is preliminary data.</text>
</comment>
<proteinExistence type="predicted"/>
<organism evidence="2 3">
    <name type="scientific">Austropuccinia psidii MF-1</name>
    <dbReference type="NCBI Taxonomy" id="1389203"/>
    <lineage>
        <taxon>Eukaryota</taxon>
        <taxon>Fungi</taxon>
        <taxon>Dikarya</taxon>
        <taxon>Basidiomycota</taxon>
        <taxon>Pucciniomycotina</taxon>
        <taxon>Pucciniomycetes</taxon>
        <taxon>Pucciniales</taxon>
        <taxon>Sphaerophragmiaceae</taxon>
        <taxon>Austropuccinia</taxon>
    </lineage>
</organism>
<dbReference type="AlphaFoldDB" id="A0A9Q3P416"/>
<feature type="compositionally biased region" description="Basic and acidic residues" evidence="1">
    <location>
        <begin position="132"/>
        <end position="141"/>
    </location>
</feature>
<keyword evidence="3" id="KW-1185">Reference proteome</keyword>
<dbReference type="EMBL" id="AVOT02054679">
    <property type="protein sequence ID" value="MBW0549363.1"/>
    <property type="molecule type" value="Genomic_DNA"/>
</dbReference>
<gene>
    <name evidence="2" type="ORF">O181_089078</name>
</gene>
<accession>A0A9Q3P416</accession>
<reference evidence="2" key="1">
    <citation type="submission" date="2021-03" db="EMBL/GenBank/DDBJ databases">
        <title>Draft genome sequence of rust myrtle Austropuccinia psidii MF-1, a brazilian biotype.</title>
        <authorList>
            <person name="Quecine M.C."/>
            <person name="Pachon D.M.R."/>
            <person name="Bonatelli M.L."/>
            <person name="Correr F.H."/>
            <person name="Franceschini L.M."/>
            <person name="Leite T.F."/>
            <person name="Margarido G.R.A."/>
            <person name="Almeida C.A."/>
            <person name="Ferrarezi J.A."/>
            <person name="Labate C.A."/>
        </authorList>
    </citation>
    <scope>NUCLEOTIDE SEQUENCE</scope>
    <source>
        <strain evidence="2">MF-1</strain>
    </source>
</reference>
<protein>
    <submittedName>
        <fullName evidence="2">Uncharacterized protein</fullName>
    </submittedName>
</protein>
<dbReference type="Proteomes" id="UP000765509">
    <property type="component" value="Unassembled WGS sequence"/>
</dbReference>
<name>A0A9Q3P416_9BASI</name>
<evidence type="ECO:0000256" key="1">
    <source>
        <dbReference type="SAM" id="MobiDB-lite"/>
    </source>
</evidence>
<feature type="compositionally biased region" description="Pro residues" evidence="1">
    <location>
        <begin position="178"/>
        <end position="188"/>
    </location>
</feature>
<evidence type="ECO:0000313" key="3">
    <source>
        <dbReference type="Proteomes" id="UP000765509"/>
    </source>
</evidence>
<sequence>MTQYRNFIGEYEEIITYLRRYQYIQGDINHNQEILARISTNFQDSIYKEMIKDRAMVQALDGGYIIPRLDILKLYIEQDLEAKVLIQQKEFSKPKPPEKKTRFEDESWDEVLKQVKELTQKIKNPPQPEPQPRNEGKESVKEVLNQLKTLSEAVNPPRRNWNNNQEQIFPQNNQPYRPRNPLPPFSSS</sequence>
<evidence type="ECO:0000313" key="2">
    <source>
        <dbReference type="EMBL" id="MBW0549363.1"/>
    </source>
</evidence>
<feature type="region of interest" description="Disordered" evidence="1">
    <location>
        <begin position="118"/>
        <end position="188"/>
    </location>
</feature>
<feature type="compositionally biased region" description="Polar residues" evidence="1">
    <location>
        <begin position="160"/>
        <end position="169"/>
    </location>
</feature>